<reference evidence="8 9" key="1">
    <citation type="submission" date="2017-09" db="EMBL/GenBank/DDBJ databases">
        <title>Large-scale bioinformatics analysis of Bacillus genomes uncovers conserved roles of natural products in bacterial physiology.</title>
        <authorList>
            <consortium name="Agbiome Team Llc"/>
            <person name="Bleich R.M."/>
            <person name="Grubbs K.J."/>
            <person name="Santa Maria K.C."/>
            <person name="Allen S.E."/>
            <person name="Farag S."/>
            <person name="Shank E.A."/>
            <person name="Bowers A."/>
        </authorList>
    </citation>
    <scope>NUCLEOTIDE SEQUENCE [LARGE SCALE GENOMIC DNA]</scope>
    <source>
        <strain evidence="8 9">AFS010695</strain>
    </source>
</reference>
<dbReference type="EC" id="1.3.1.76" evidence="2"/>
<dbReference type="UniPathway" id="UPA00262">
    <property type="reaction ID" value="UER00222"/>
</dbReference>
<evidence type="ECO:0000256" key="1">
    <source>
        <dbReference type="ARBA" id="ARBA00005010"/>
    </source>
</evidence>
<dbReference type="SUPFAM" id="SSF75615">
    <property type="entry name" value="Siroheme synthase middle domains-like"/>
    <property type="match status" value="1"/>
</dbReference>
<keyword evidence="5" id="KW-0627">Porphyrin biosynthesis</keyword>
<dbReference type="Pfam" id="PF14824">
    <property type="entry name" value="Sirohm_synth_M"/>
    <property type="match status" value="1"/>
</dbReference>
<evidence type="ECO:0000259" key="7">
    <source>
        <dbReference type="Pfam" id="PF14824"/>
    </source>
</evidence>
<dbReference type="RefSeq" id="WP_000283331.1">
    <property type="nucleotide sequence ID" value="NZ_NTWE01000069.1"/>
</dbReference>
<dbReference type="PANTHER" id="PTHR35330:SF1">
    <property type="entry name" value="SIROHEME BIOSYNTHESIS PROTEIN MET8"/>
    <property type="match status" value="1"/>
</dbReference>
<dbReference type="Proteomes" id="UP000220635">
    <property type="component" value="Unassembled WGS sequence"/>
</dbReference>
<dbReference type="OrthoDB" id="9773765at2"/>
<dbReference type="GO" id="GO:0043115">
    <property type="term" value="F:precorrin-2 dehydrogenase activity"/>
    <property type="evidence" value="ECO:0007669"/>
    <property type="project" value="UniProtKB-EC"/>
</dbReference>
<comment type="caution">
    <text evidence="8">The sequence shown here is derived from an EMBL/GenBank/DDBJ whole genome shotgun (WGS) entry which is preliminary data.</text>
</comment>
<comment type="catalytic activity">
    <reaction evidence="6">
        <text>precorrin-2 + NAD(+) = sirohydrochlorin + NADH + 2 H(+)</text>
        <dbReference type="Rhea" id="RHEA:15613"/>
        <dbReference type="ChEBI" id="CHEBI:15378"/>
        <dbReference type="ChEBI" id="CHEBI:57540"/>
        <dbReference type="ChEBI" id="CHEBI:57945"/>
        <dbReference type="ChEBI" id="CHEBI:58351"/>
        <dbReference type="ChEBI" id="CHEBI:58827"/>
        <dbReference type="EC" id="1.3.1.76"/>
    </reaction>
</comment>
<dbReference type="Gene3D" id="1.10.8.610">
    <property type="entry name" value="SirC, precorrin-2 dehydrogenase, C-terminal helical domain-like"/>
    <property type="match status" value="1"/>
</dbReference>
<name>A0A2A8PP55_BACCE</name>
<dbReference type="InterPro" id="IPR006367">
    <property type="entry name" value="Sirohaem_synthase_N"/>
</dbReference>
<accession>A0A2A8PP55</accession>
<feature type="domain" description="Siroheme synthase central" evidence="7">
    <location>
        <begin position="117"/>
        <end position="142"/>
    </location>
</feature>
<dbReference type="InterPro" id="IPR028281">
    <property type="entry name" value="Sirohaem_synthase_central"/>
</dbReference>
<keyword evidence="3" id="KW-0560">Oxidoreductase</keyword>
<evidence type="ECO:0000256" key="3">
    <source>
        <dbReference type="ARBA" id="ARBA00023002"/>
    </source>
</evidence>
<dbReference type="Pfam" id="PF13241">
    <property type="entry name" value="NAD_binding_7"/>
    <property type="match status" value="1"/>
</dbReference>
<dbReference type="EMBL" id="NTWE01000069">
    <property type="protein sequence ID" value="PEV95626.1"/>
    <property type="molecule type" value="Genomic_DNA"/>
</dbReference>
<dbReference type="AlphaFoldDB" id="A0A2A8PP55"/>
<dbReference type="NCBIfam" id="NF005222">
    <property type="entry name" value="PRK06718.1"/>
    <property type="match status" value="1"/>
</dbReference>
<dbReference type="Pfam" id="PF22440">
    <property type="entry name" value="SirC_C"/>
    <property type="match status" value="1"/>
</dbReference>
<comment type="pathway">
    <text evidence="1">Porphyrin-containing compound metabolism; siroheme biosynthesis; sirohydrochlorin from precorrin-2: step 1/1.</text>
</comment>
<organism evidence="8 9">
    <name type="scientific">Bacillus cereus</name>
    <dbReference type="NCBI Taxonomy" id="1396"/>
    <lineage>
        <taxon>Bacteria</taxon>
        <taxon>Bacillati</taxon>
        <taxon>Bacillota</taxon>
        <taxon>Bacilli</taxon>
        <taxon>Bacillales</taxon>
        <taxon>Bacillaceae</taxon>
        <taxon>Bacillus</taxon>
        <taxon>Bacillus cereus group</taxon>
    </lineage>
</organism>
<gene>
    <name evidence="8" type="ORF">CN425_26025</name>
</gene>
<protein>
    <recommendedName>
        <fullName evidence="2">precorrin-2 dehydrogenase</fullName>
        <ecNumber evidence="2">1.3.1.76</ecNumber>
    </recommendedName>
</protein>
<evidence type="ECO:0000256" key="6">
    <source>
        <dbReference type="ARBA" id="ARBA00047561"/>
    </source>
</evidence>
<evidence type="ECO:0000313" key="9">
    <source>
        <dbReference type="Proteomes" id="UP000220635"/>
    </source>
</evidence>
<sequence length="207" mass="23599">MYPLTVRVDQKRVVVIGGGKVAEFKIIPLLKQGADIVVVSPELDANLVKLVEEKKIRWYQREYEKRDINGAFLVVAASSDSILNEQVAEDAAENQLVNVITNPESGNVHFPAAIHRGLLNIAVSTGGASPKLAKKIRDDIANKYDETYERYLDFLYEVRVKLKGLQLEKKERHILLQEVLKSAYVQNEGKRERFLQELEERDLKNKK</sequence>
<dbReference type="GO" id="GO:0004325">
    <property type="term" value="F:ferrochelatase activity"/>
    <property type="evidence" value="ECO:0007669"/>
    <property type="project" value="InterPro"/>
</dbReference>
<dbReference type="GO" id="GO:0019354">
    <property type="term" value="P:siroheme biosynthetic process"/>
    <property type="evidence" value="ECO:0007669"/>
    <property type="project" value="UniProtKB-UniPathway"/>
</dbReference>
<dbReference type="InterPro" id="IPR036291">
    <property type="entry name" value="NAD(P)-bd_dom_sf"/>
</dbReference>
<dbReference type="InterPro" id="IPR042518">
    <property type="entry name" value="SirC_C"/>
</dbReference>
<evidence type="ECO:0000256" key="2">
    <source>
        <dbReference type="ARBA" id="ARBA00012400"/>
    </source>
</evidence>
<evidence type="ECO:0000256" key="4">
    <source>
        <dbReference type="ARBA" id="ARBA00023027"/>
    </source>
</evidence>
<dbReference type="SUPFAM" id="SSF51735">
    <property type="entry name" value="NAD(P)-binding Rossmann-fold domains"/>
    <property type="match status" value="1"/>
</dbReference>
<evidence type="ECO:0000313" key="8">
    <source>
        <dbReference type="EMBL" id="PEV95626.1"/>
    </source>
</evidence>
<dbReference type="InterPro" id="IPR028161">
    <property type="entry name" value="Met8-like"/>
</dbReference>
<dbReference type="NCBIfam" id="TIGR01470">
    <property type="entry name" value="cysG_Nterm"/>
    <property type="match status" value="1"/>
</dbReference>
<proteinExistence type="predicted"/>
<dbReference type="Gene3D" id="3.40.50.720">
    <property type="entry name" value="NAD(P)-binding Rossmann-like Domain"/>
    <property type="match status" value="1"/>
</dbReference>
<dbReference type="PANTHER" id="PTHR35330">
    <property type="entry name" value="SIROHEME BIOSYNTHESIS PROTEIN MET8"/>
    <property type="match status" value="1"/>
</dbReference>
<keyword evidence="4" id="KW-0520">NAD</keyword>
<evidence type="ECO:0000256" key="5">
    <source>
        <dbReference type="ARBA" id="ARBA00023244"/>
    </source>
</evidence>